<feature type="non-terminal residue" evidence="1">
    <location>
        <position position="1"/>
    </location>
</feature>
<dbReference type="Proteomes" id="UP000652761">
    <property type="component" value="Unassembled WGS sequence"/>
</dbReference>
<dbReference type="AlphaFoldDB" id="A0A843VST0"/>
<evidence type="ECO:0000313" key="2">
    <source>
        <dbReference type="Proteomes" id="UP000652761"/>
    </source>
</evidence>
<gene>
    <name evidence="1" type="ORF">Taro_033012</name>
</gene>
<accession>A0A843VST0</accession>
<dbReference type="EMBL" id="NMUH01002485">
    <property type="protein sequence ID" value="MQM00282.1"/>
    <property type="molecule type" value="Genomic_DNA"/>
</dbReference>
<organism evidence="1 2">
    <name type="scientific">Colocasia esculenta</name>
    <name type="common">Wild taro</name>
    <name type="synonym">Arum esculentum</name>
    <dbReference type="NCBI Taxonomy" id="4460"/>
    <lineage>
        <taxon>Eukaryota</taxon>
        <taxon>Viridiplantae</taxon>
        <taxon>Streptophyta</taxon>
        <taxon>Embryophyta</taxon>
        <taxon>Tracheophyta</taxon>
        <taxon>Spermatophyta</taxon>
        <taxon>Magnoliopsida</taxon>
        <taxon>Liliopsida</taxon>
        <taxon>Araceae</taxon>
        <taxon>Aroideae</taxon>
        <taxon>Colocasieae</taxon>
        <taxon>Colocasia</taxon>
    </lineage>
</organism>
<proteinExistence type="predicted"/>
<evidence type="ECO:0000313" key="1">
    <source>
        <dbReference type="EMBL" id="MQM00282.1"/>
    </source>
</evidence>
<keyword evidence="2" id="KW-1185">Reference proteome</keyword>
<protein>
    <submittedName>
        <fullName evidence="1">Uncharacterized protein</fullName>
    </submittedName>
</protein>
<name>A0A843VST0_COLES</name>
<sequence>KLLWEARDKAAKIAGSQDPMAWMDYGLCHKLEHAPTFCELFYRTHKRKGTDEYVSKSARTITETYDMMMADCYAEGTPQPDLDSEA</sequence>
<comment type="caution">
    <text evidence="1">The sequence shown here is derived from an EMBL/GenBank/DDBJ whole genome shotgun (WGS) entry which is preliminary data.</text>
</comment>
<reference evidence="1" key="1">
    <citation type="submission" date="2017-07" db="EMBL/GenBank/DDBJ databases">
        <title>Taro Niue Genome Assembly and Annotation.</title>
        <authorList>
            <person name="Atibalentja N."/>
            <person name="Keating K."/>
            <person name="Fields C.J."/>
        </authorList>
    </citation>
    <scope>NUCLEOTIDE SEQUENCE</scope>
    <source>
        <strain evidence="1">Niue_2</strain>
        <tissue evidence="1">Leaf</tissue>
    </source>
</reference>